<sequence length="622" mass="66486">MSRIRILLVGPVLGLSIGVSCSSNSTTPYSYLPRCKVTPSDPAWPSSLEWQKLNSSIGGSLLQTVPAASSCYANNPFGAPDSCGDVSYGWGYSYFHASLPESIDYPIWANNSCLPPNATGYDTSLGCHVGGYPSFIVNATTPVQIATALKWASDRNIRVVVKGTGHDLNGRSTGAFSLSIWTRHLNHLQIDNSWRVPGSNDTAQVLITGSGNNWGDAVLYSLSHNRVVTSGVDRTVGLGGFIQGGGHGPLSSTYGLAADQLLQVTVATVAGDVLVCNLSQNEDLFWALRGGGGGQYGVVTEYVLLTYPNPATLTSASISLAAANMSDYRDTTVNATWAAFAQLMSSFPDIMDQGVTGSGAAFTGDSASGILGLPGPIPGVLLSFNVWALNITSDAMNSLLGPLRTKILSNMSDPSLISVDISNSSTTTNYTDFFEAINASPSTAGQISLITSRLLGRAQLSDLAIDEVASYLQRIMVSQTEMHGTMLTIGLQGGPGPRNVPQERRGAVNPVWRNIYVHVISGGANVDTITSTPGSALHKAGEWLETNKEAVFREWAPETGSYMNEANPFNSEWKHDFYGTSYERLVRIKRQFDPTYTLSVWSGVDSDFWEYNMDSGKLCQTA</sequence>
<name>A0ACC2IAU5_9PEZI</name>
<keyword evidence="2" id="KW-1185">Reference proteome</keyword>
<organism evidence="1 2">
    <name type="scientific">Nemania bipapillata</name>
    <dbReference type="NCBI Taxonomy" id="110536"/>
    <lineage>
        <taxon>Eukaryota</taxon>
        <taxon>Fungi</taxon>
        <taxon>Dikarya</taxon>
        <taxon>Ascomycota</taxon>
        <taxon>Pezizomycotina</taxon>
        <taxon>Sordariomycetes</taxon>
        <taxon>Xylariomycetidae</taxon>
        <taxon>Xylariales</taxon>
        <taxon>Xylariaceae</taxon>
        <taxon>Nemania</taxon>
    </lineage>
</organism>
<proteinExistence type="predicted"/>
<accession>A0ACC2IAU5</accession>
<evidence type="ECO:0000313" key="1">
    <source>
        <dbReference type="EMBL" id="KAJ8112324.1"/>
    </source>
</evidence>
<comment type="caution">
    <text evidence="1">The sequence shown here is derived from an EMBL/GenBank/DDBJ whole genome shotgun (WGS) entry which is preliminary data.</text>
</comment>
<protein>
    <submittedName>
        <fullName evidence="1">Uncharacterized protein</fullName>
    </submittedName>
</protein>
<dbReference type="Proteomes" id="UP001153334">
    <property type="component" value="Unassembled WGS sequence"/>
</dbReference>
<reference evidence="1" key="1">
    <citation type="submission" date="2022-11" db="EMBL/GenBank/DDBJ databases">
        <title>Genome Sequence of Nemania bipapillata.</title>
        <authorList>
            <person name="Buettner E."/>
        </authorList>
    </citation>
    <scope>NUCLEOTIDE SEQUENCE</scope>
    <source>
        <strain evidence="1">CP14</strain>
    </source>
</reference>
<gene>
    <name evidence="1" type="ORF">ONZ43_g5419</name>
</gene>
<evidence type="ECO:0000313" key="2">
    <source>
        <dbReference type="Proteomes" id="UP001153334"/>
    </source>
</evidence>
<dbReference type="EMBL" id="JAPESX010001670">
    <property type="protein sequence ID" value="KAJ8112324.1"/>
    <property type="molecule type" value="Genomic_DNA"/>
</dbReference>